<evidence type="ECO:0000313" key="1">
    <source>
        <dbReference type="EMBL" id="GGC97426.1"/>
    </source>
</evidence>
<dbReference type="Proteomes" id="UP000619534">
    <property type="component" value="Unassembled WGS sequence"/>
</dbReference>
<comment type="caution">
    <text evidence="1">The sequence shown here is derived from an EMBL/GenBank/DDBJ whole genome shotgun (WGS) entry which is preliminary data.</text>
</comment>
<organism evidence="1 2">
    <name type="scientific">Thalassobacillus devorans</name>
    <dbReference type="NCBI Taxonomy" id="279813"/>
    <lineage>
        <taxon>Bacteria</taxon>
        <taxon>Bacillati</taxon>
        <taxon>Bacillota</taxon>
        <taxon>Bacilli</taxon>
        <taxon>Bacillales</taxon>
        <taxon>Bacillaceae</taxon>
        <taxon>Thalassobacillus</taxon>
    </lineage>
</organism>
<gene>
    <name evidence="1" type="ORF">GCM10007216_30240</name>
</gene>
<keyword evidence="2" id="KW-1185">Reference proteome</keyword>
<proteinExistence type="predicted"/>
<reference evidence="2" key="1">
    <citation type="journal article" date="2019" name="Int. J. Syst. Evol. Microbiol.">
        <title>The Global Catalogue of Microorganisms (GCM) 10K type strain sequencing project: providing services to taxonomists for standard genome sequencing and annotation.</title>
        <authorList>
            <consortium name="The Broad Institute Genomics Platform"/>
            <consortium name="The Broad Institute Genome Sequencing Center for Infectious Disease"/>
            <person name="Wu L."/>
            <person name="Ma J."/>
        </authorList>
    </citation>
    <scope>NUCLEOTIDE SEQUENCE [LARGE SCALE GENOMIC DNA]</scope>
    <source>
        <strain evidence="2">CCM 7282</strain>
    </source>
</reference>
<protein>
    <submittedName>
        <fullName evidence="1">Uncharacterized protein</fullName>
    </submittedName>
</protein>
<dbReference type="EMBL" id="BMCJ01000006">
    <property type="protein sequence ID" value="GGC97426.1"/>
    <property type="molecule type" value="Genomic_DNA"/>
</dbReference>
<sequence>MIPFKIFDKPNFKNNDYKMIAEFILDKVKETEWFSKLTNNKKRFSYTYRFLSEHKLPLDSHFLHTFPKSIKVYQEANKKSINKK</sequence>
<evidence type="ECO:0000313" key="2">
    <source>
        <dbReference type="Proteomes" id="UP000619534"/>
    </source>
</evidence>
<name>A0ABQ1PIG1_9BACI</name>
<accession>A0ABQ1PIG1</accession>